<feature type="region of interest" description="Disordered" evidence="5">
    <location>
        <begin position="164"/>
        <end position="185"/>
    </location>
</feature>
<dbReference type="Pfam" id="PF03018">
    <property type="entry name" value="Dirigent"/>
    <property type="match status" value="1"/>
</dbReference>
<dbReference type="Proteomes" id="UP001497444">
    <property type="component" value="Chromosome 6"/>
</dbReference>
<gene>
    <name evidence="6" type="ORF">CSSPJE1EN1_LOCUS20959</name>
</gene>
<name>A0ABP0X8N6_9BRYO</name>
<dbReference type="InterPro" id="IPR044859">
    <property type="entry name" value="Allene_oxi_cyc_Dirigent"/>
</dbReference>
<feature type="region of interest" description="Disordered" evidence="5">
    <location>
        <begin position="219"/>
        <end position="246"/>
    </location>
</feature>
<keyword evidence="7" id="KW-1185">Reference proteome</keyword>
<evidence type="ECO:0000313" key="7">
    <source>
        <dbReference type="Proteomes" id="UP001497444"/>
    </source>
</evidence>
<evidence type="ECO:0000256" key="1">
    <source>
        <dbReference type="ARBA" id="ARBA00010746"/>
    </source>
</evidence>
<dbReference type="InterPro" id="IPR004265">
    <property type="entry name" value="Dirigent"/>
</dbReference>
<sequence length="400" mass="43771">MAPGPGPGVIPWAFPSPKGEPLVFYYTVEEFIKHITEPSSEAVRVPKDPPAYTRERLRCVLCGVIKTDRRRINRHRMAGCPKASPPYSPLLPYISFAVGESYKEKRIVAGIEAGEDVSKLLGLHQQYHPAVVELPGLCAKREASDSVEMEVDEQARKHKHVLDIQTTVSPPPPPPPPSPPPKSEGTLVVAQDFRRCSPPFNSMLRNGSGLNPAREAIVTEKRRRKRKRNKTGGGGVEEGDLGSQKEPEKWNVMKERAMEFFVHEIRSGGEATLMLAAGTGKGDHRNLAFGSLLVFDNEVREGGSRDSKLVGRERGFGPVSDLQGKEGVELLSKIAFNADSAHGVGTLTFSGNFGGVQSPSELIILGGTGRFRGARGYALVENCPAQPPHFIFHWNVYLNL</sequence>
<comment type="function">
    <text evidence="4">Dirigent proteins impart stereoselectivity on the phenoxy radical-coupling reaction, yielding optically active lignans from two molecules of coniferyl alcohol in the biosynthesis of lignans, flavonolignans, and alkaloids and thus plays a central role in plant secondary metabolism.</text>
</comment>
<comment type="similarity">
    <text evidence="1 4">Belongs to the plant dirigent protein family.</text>
</comment>
<accession>A0ABP0X8N6</accession>
<proteinExistence type="inferred from homology"/>
<dbReference type="EMBL" id="OZ020101">
    <property type="protein sequence ID" value="CAK9275481.1"/>
    <property type="molecule type" value="Genomic_DNA"/>
</dbReference>
<evidence type="ECO:0000256" key="4">
    <source>
        <dbReference type="RuleBase" id="RU363099"/>
    </source>
</evidence>
<comment type="subunit">
    <text evidence="2 4">Homodimer.</text>
</comment>
<evidence type="ECO:0000256" key="2">
    <source>
        <dbReference type="ARBA" id="ARBA00011738"/>
    </source>
</evidence>
<dbReference type="PANTHER" id="PTHR21495">
    <property type="entry name" value="NUCLEOPORIN-RELATED"/>
    <property type="match status" value="1"/>
</dbReference>
<evidence type="ECO:0000256" key="3">
    <source>
        <dbReference type="ARBA" id="ARBA00022525"/>
    </source>
</evidence>
<feature type="compositionally biased region" description="Pro residues" evidence="5">
    <location>
        <begin position="169"/>
        <end position="182"/>
    </location>
</feature>
<feature type="compositionally biased region" description="Basic residues" evidence="5">
    <location>
        <begin position="221"/>
        <end position="230"/>
    </location>
</feature>
<organism evidence="6 7">
    <name type="scientific">Sphagnum jensenii</name>
    <dbReference type="NCBI Taxonomy" id="128206"/>
    <lineage>
        <taxon>Eukaryota</taxon>
        <taxon>Viridiplantae</taxon>
        <taxon>Streptophyta</taxon>
        <taxon>Embryophyta</taxon>
        <taxon>Bryophyta</taxon>
        <taxon>Sphagnophytina</taxon>
        <taxon>Sphagnopsida</taxon>
        <taxon>Sphagnales</taxon>
        <taxon>Sphagnaceae</taxon>
        <taxon>Sphagnum</taxon>
    </lineage>
</organism>
<evidence type="ECO:0000256" key="5">
    <source>
        <dbReference type="SAM" id="MobiDB-lite"/>
    </source>
</evidence>
<dbReference type="Gene3D" id="2.40.480.10">
    <property type="entry name" value="Allene oxide cyclase-like"/>
    <property type="match status" value="1"/>
</dbReference>
<keyword evidence="3 4" id="KW-0964">Secreted</keyword>
<evidence type="ECO:0000313" key="6">
    <source>
        <dbReference type="EMBL" id="CAK9275481.1"/>
    </source>
</evidence>
<keyword evidence="4" id="KW-0052">Apoplast</keyword>
<protein>
    <recommendedName>
        <fullName evidence="4">Dirigent protein</fullName>
    </recommendedName>
</protein>
<comment type="subcellular location">
    <subcellularLocation>
        <location evidence="4">Secreted</location>
        <location evidence="4">Extracellular space</location>
        <location evidence="4">Apoplast</location>
    </subcellularLocation>
</comment>
<reference evidence="6" key="1">
    <citation type="submission" date="2024-02" db="EMBL/GenBank/DDBJ databases">
        <authorList>
            <consortium name="ELIXIR-Norway"/>
            <consortium name="Elixir Norway"/>
        </authorList>
    </citation>
    <scope>NUCLEOTIDE SEQUENCE</scope>
</reference>